<proteinExistence type="predicted"/>
<dbReference type="AlphaFoldDB" id="A0A4P9W1J6"/>
<gene>
    <name evidence="2" type="ORF">BDK51DRAFT_29409</name>
</gene>
<feature type="region of interest" description="Disordered" evidence="1">
    <location>
        <begin position="181"/>
        <end position="220"/>
    </location>
</feature>
<name>A0A4P9W1J6_9FUNG</name>
<evidence type="ECO:0000256" key="1">
    <source>
        <dbReference type="SAM" id="MobiDB-lite"/>
    </source>
</evidence>
<sequence>MAQILKKWGGFLIQSSSTVSKIVIFNINTATKIFKISTKLFIIQHTGAAKVLKSSPRKISGELIKISRKFTDATKDQLYRCNQCIQININGTSKIFRWASKVFKSTSSPVQSRFSGQLHGVQNQHNGLQGQHDQLHWCEGTVDHPRRSWFNGDMYELSMRGTSMRPSLAIEDVETLADPLQEMSSPPNSTGTALSKGHHQVKATNPIEQCPMGPPVQHQY</sequence>
<keyword evidence="3" id="KW-1185">Reference proteome</keyword>
<accession>A0A4P9W1J6</accession>
<evidence type="ECO:0000313" key="2">
    <source>
        <dbReference type="EMBL" id="RKO85542.1"/>
    </source>
</evidence>
<reference evidence="3" key="1">
    <citation type="journal article" date="2018" name="Nat. Microbiol.">
        <title>Leveraging single-cell genomics to expand the fungal tree of life.</title>
        <authorList>
            <person name="Ahrendt S.R."/>
            <person name="Quandt C.A."/>
            <person name="Ciobanu D."/>
            <person name="Clum A."/>
            <person name="Salamov A."/>
            <person name="Andreopoulos B."/>
            <person name="Cheng J.F."/>
            <person name="Woyke T."/>
            <person name="Pelin A."/>
            <person name="Henrissat B."/>
            <person name="Reynolds N.K."/>
            <person name="Benny G.L."/>
            <person name="Smith M.E."/>
            <person name="James T.Y."/>
            <person name="Grigoriev I.V."/>
        </authorList>
    </citation>
    <scope>NUCLEOTIDE SEQUENCE [LARGE SCALE GENOMIC DNA]</scope>
</reference>
<organism evidence="2 3">
    <name type="scientific">Blyttiomyces helicus</name>
    <dbReference type="NCBI Taxonomy" id="388810"/>
    <lineage>
        <taxon>Eukaryota</taxon>
        <taxon>Fungi</taxon>
        <taxon>Fungi incertae sedis</taxon>
        <taxon>Chytridiomycota</taxon>
        <taxon>Chytridiomycota incertae sedis</taxon>
        <taxon>Chytridiomycetes</taxon>
        <taxon>Chytridiomycetes incertae sedis</taxon>
        <taxon>Blyttiomyces</taxon>
    </lineage>
</organism>
<feature type="compositionally biased region" description="Polar residues" evidence="1">
    <location>
        <begin position="182"/>
        <end position="193"/>
    </location>
</feature>
<evidence type="ECO:0000313" key="3">
    <source>
        <dbReference type="Proteomes" id="UP000269721"/>
    </source>
</evidence>
<dbReference type="EMBL" id="KZ998978">
    <property type="protein sequence ID" value="RKO85542.1"/>
    <property type="molecule type" value="Genomic_DNA"/>
</dbReference>
<protein>
    <submittedName>
        <fullName evidence="2">Uncharacterized protein</fullName>
    </submittedName>
</protein>
<feature type="non-terminal residue" evidence="2">
    <location>
        <position position="220"/>
    </location>
</feature>
<dbReference type="Proteomes" id="UP000269721">
    <property type="component" value="Unassembled WGS sequence"/>
</dbReference>